<dbReference type="PANTHER" id="PTHR34094:SF1">
    <property type="entry name" value="PROTEIN FAM185A"/>
    <property type="match status" value="1"/>
</dbReference>
<dbReference type="PANTHER" id="PTHR34094">
    <property type="match status" value="1"/>
</dbReference>
<evidence type="ECO:0000313" key="2">
    <source>
        <dbReference type="EMBL" id="QNO14577.1"/>
    </source>
</evidence>
<dbReference type="PROSITE" id="PS51257">
    <property type="entry name" value="PROKAR_LIPOPROTEIN"/>
    <property type="match status" value="1"/>
</dbReference>
<dbReference type="AlphaFoldDB" id="A0A7G9W7B5"/>
<dbReference type="Pfam" id="PF13349">
    <property type="entry name" value="DUF4097"/>
    <property type="match status" value="1"/>
</dbReference>
<protein>
    <submittedName>
        <fullName evidence="2">DUF4097 family beta strand repeat protein</fullName>
    </submittedName>
</protein>
<gene>
    <name evidence="2" type="ORF">HYG86_07165</name>
</gene>
<dbReference type="EMBL" id="CP058559">
    <property type="protein sequence ID" value="QNO14577.1"/>
    <property type="molecule type" value="Genomic_DNA"/>
</dbReference>
<proteinExistence type="predicted"/>
<evidence type="ECO:0000313" key="3">
    <source>
        <dbReference type="Proteomes" id="UP000516160"/>
    </source>
</evidence>
<organism evidence="2 3">
    <name type="scientific">Alkalicella caledoniensis</name>
    <dbReference type="NCBI Taxonomy" id="2731377"/>
    <lineage>
        <taxon>Bacteria</taxon>
        <taxon>Bacillati</taxon>
        <taxon>Bacillota</taxon>
        <taxon>Clostridia</taxon>
        <taxon>Eubacteriales</taxon>
        <taxon>Proteinivoracaceae</taxon>
        <taxon>Alkalicella</taxon>
    </lineage>
</organism>
<accession>A0A7G9W7B5</accession>
<evidence type="ECO:0000259" key="1">
    <source>
        <dbReference type="Pfam" id="PF13349"/>
    </source>
</evidence>
<dbReference type="InterPro" id="IPR025164">
    <property type="entry name" value="Toastrack_DUF4097"/>
</dbReference>
<reference evidence="2 3" key="1">
    <citation type="submission" date="2020-07" db="EMBL/GenBank/DDBJ databases">
        <title>Alkalicella. sp. LB2 genome.</title>
        <authorList>
            <person name="Postec A."/>
            <person name="Quemeneur M."/>
        </authorList>
    </citation>
    <scope>NUCLEOTIDE SEQUENCE [LARGE SCALE GENOMIC DNA]</scope>
    <source>
        <strain evidence="2 3">LB2</strain>
    </source>
</reference>
<sequence>MRKICVYLIVLVLFLLSGCTINNVIFSEEQASGTLQSSELLSGEIVVENRNGSVKVEKWDEDYVKVDYEKKVNSFIEADLKNYLDKTTVELINAENSVTIKTSLPRITNGGVSVSIKIYVPKNVHLDITTTNGSITVNSGIVGDVKLKSSNGGININGLTGKLDLDTSNGSIKLSDIEGSGSVNTSNGSIYFDSSLEVGDITLNTSNGKIDVDLQNPVGDKYKLKTSNGNITVKIPADIGFHLDASTTNGTIKSNLDGISGRNVEEEINGGGFRLDMETTNGTININSK</sequence>
<dbReference type="RefSeq" id="WP_213168385.1">
    <property type="nucleotide sequence ID" value="NZ_CP058559.1"/>
</dbReference>
<name>A0A7G9W7B5_ALKCA</name>
<feature type="domain" description="DUF4097" evidence="1">
    <location>
        <begin position="44"/>
        <end position="287"/>
    </location>
</feature>
<dbReference type="Proteomes" id="UP000516160">
    <property type="component" value="Chromosome"/>
</dbReference>
<keyword evidence="3" id="KW-1185">Reference proteome</keyword>
<dbReference type="KEGG" id="acae:HYG86_07165"/>